<dbReference type="RefSeq" id="WP_160603956.1">
    <property type="nucleotide sequence ID" value="NZ_WTYX01000001.1"/>
</dbReference>
<evidence type="ECO:0000259" key="1">
    <source>
        <dbReference type="Pfam" id="PF12697"/>
    </source>
</evidence>
<reference evidence="2 3" key="1">
    <citation type="submission" date="2019-12" db="EMBL/GenBank/DDBJ databases">
        <title>Genomic-based taxomic classification of the family Erythrobacteraceae.</title>
        <authorList>
            <person name="Xu L."/>
        </authorList>
    </citation>
    <scope>NUCLEOTIDE SEQUENCE [LARGE SCALE GENOMIC DNA]</scope>
    <source>
        <strain evidence="2 3">KCTC 52763</strain>
    </source>
</reference>
<dbReference type="InterPro" id="IPR029058">
    <property type="entry name" value="AB_hydrolase_fold"/>
</dbReference>
<dbReference type="GO" id="GO:0046464">
    <property type="term" value="P:acylglycerol catabolic process"/>
    <property type="evidence" value="ECO:0007669"/>
    <property type="project" value="TreeGrafter"/>
</dbReference>
<organism evidence="2 3">
    <name type="scientific">Pontixanthobacter aquaemixtae</name>
    <dbReference type="NCBI Taxonomy" id="1958940"/>
    <lineage>
        <taxon>Bacteria</taxon>
        <taxon>Pseudomonadati</taxon>
        <taxon>Pseudomonadota</taxon>
        <taxon>Alphaproteobacteria</taxon>
        <taxon>Sphingomonadales</taxon>
        <taxon>Erythrobacteraceae</taxon>
        <taxon>Pontixanthobacter</taxon>
    </lineage>
</organism>
<feature type="domain" description="AB hydrolase-1" evidence="1">
    <location>
        <begin position="33"/>
        <end position="277"/>
    </location>
</feature>
<dbReference type="InterPro" id="IPR050266">
    <property type="entry name" value="AB_hydrolase_sf"/>
</dbReference>
<dbReference type="OrthoDB" id="9799612at2"/>
<gene>
    <name evidence="2" type="ORF">GRI41_06710</name>
</gene>
<name>A0A844ZUP3_9SPHN</name>
<dbReference type="GO" id="GO:0016020">
    <property type="term" value="C:membrane"/>
    <property type="evidence" value="ECO:0007669"/>
    <property type="project" value="TreeGrafter"/>
</dbReference>
<dbReference type="PANTHER" id="PTHR43798:SF33">
    <property type="entry name" value="HYDROLASE, PUTATIVE (AFU_ORTHOLOGUE AFUA_2G14860)-RELATED"/>
    <property type="match status" value="1"/>
</dbReference>
<evidence type="ECO:0000313" key="2">
    <source>
        <dbReference type="EMBL" id="MXO90507.1"/>
    </source>
</evidence>
<dbReference type="EMBL" id="WTYX01000001">
    <property type="protein sequence ID" value="MXO90507.1"/>
    <property type="molecule type" value="Genomic_DNA"/>
</dbReference>
<accession>A0A844ZUP3</accession>
<keyword evidence="2" id="KW-0378">Hydrolase</keyword>
<dbReference type="Proteomes" id="UP000442714">
    <property type="component" value="Unassembled WGS sequence"/>
</dbReference>
<protein>
    <submittedName>
        <fullName evidence="2">Alpha/beta fold hydrolase</fullName>
    </submittedName>
</protein>
<dbReference type="Gene3D" id="3.40.50.1820">
    <property type="entry name" value="alpha/beta hydrolase"/>
    <property type="match status" value="1"/>
</dbReference>
<dbReference type="PANTHER" id="PTHR43798">
    <property type="entry name" value="MONOACYLGLYCEROL LIPASE"/>
    <property type="match status" value="1"/>
</dbReference>
<comment type="caution">
    <text evidence="2">The sequence shown here is derived from an EMBL/GenBank/DDBJ whole genome shotgun (WGS) entry which is preliminary data.</text>
</comment>
<dbReference type="GO" id="GO:0047372">
    <property type="term" value="F:monoacylglycerol lipase activity"/>
    <property type="evidence" value="ECO:0007669"/>
    <property type="project" value="TreeGrafter"/>
</dbReference>
<sequence>MTISIENWRVDARHFAFEDTRIAYWTKGDRRPLLLIHGFPTSSWDWAPIWKALAQSHRLIAADLIGFGLSDKPRADYSIGRQCDMLLALLDHLEIDEFDILAHDYGASVAQELLARQKDGAGAAGLSKIVFLNGGMFARYQRTRPIMRLARSPLGFLVSKTLNRKSFGKHFSSIFGTDSKPGEDRLDIFWSLFTEQDGNRIIHRLAHYIQDRHISEERWDGALKDAQDRIGLINGAADPIAGEHCHRRWVKQLPHAKEHLLPGVGHYPHVEAPAEVASMALNWLRQSG</sequence>
<dbReference type="InterPro" id="IPR000073">
    <property type="entry name" value="AB_hydrolase_1"/>
</dbReference>
<evidence type="ECO:0000313" key="3">
    <source>
        <dbReference type="Proteomes" id="UP000442714"/>
    </source>
</evidence>
<dbReference type="SUPFAM" id="SSF53474">
    <property type="entry name" value="alpha/beta-Hydrolases"/>
    <property type="match status" value="1"/>
</dbReference>
<keyword evidence="3" id="KW-1185">Reference proteome</keyword>
<dbReference type="AlphaFoldDB" id="A0A844ZUP3"/>
<dbReference type="Pfam" id="PF12697">
    <property type="entry name" value="Abhydrolase_6"/>
    <property type="match status" value="1"/>
</dbReference>
<proteinExistence type="predicted"/>